<evidence type="ECO:0000313" key="2">
    <source>
        <dbReference type="Proteomes" id="UP001469553"/>
    </source>
</evidence>
<evidence type="ECO:0000313" key="1">
    <source>
        <dbReference type="EMBL" id="MEQ2294789.1"/>
    </source>
</evidence>
<proteinExistence type="predicted"/>
<accession>A0ABV0YLS5</accession>
<dbReference type="EMBL" id="JAHRIP010037992">
    <property type="protein sequence ID" value="MEQ2294789.1"/>
    <property type="molecule type" value="Genomic_DNA"/>
</dbReference>
<organism evidence="1 2">
    <name type="scientific">Ameca splendens</name>
    <dbReference type="NCBI Taxonomy" id="208324"/>
    <lineage>
        <taxon>Eukaryota</taxon>
        <taxon>Metazoa</taxon>
        <taxon>Chordata</taxon>
        <taxon>Craniata</taxon>
        <taxon>Vertebrata</taxon>
        <taxon>Euteleostomi</taxon>
        <taxon>Actinopterygii</taxon>
        <taxon>Neopterygii</taxon>
        <taxon>Teleostei</taxon>
        <taxon>Neoteleostei</taxon>
        <taxon>Acanthomorphata</taxon>
        <taxon>Ovalentaria</taxon>
        <taxon>Atherinomorphae</taxon>
        <taxon>Cyprinodontiformes</taxon>
        <taxon>Goodeidae</taxon>
        <taxon>Ameca</taxon>
    </lineage>
</organism>
<reference evidence="1 2" key="1">
    <citation type="submission" date="2021-06" db="EMBL/GenBank/DDBJ databases">
        <authorList>
            <person name="Palmer J.M."/>
        </authorList>
    </citation>
    <scope>NUCLEOTIDE SEQUENCE [LARGE SCALE GENOMIC DNA]</scope>
    <source>
        <strain evidence="1 2">AS_MEX2019</strain>
        <tissue evidence="1">Muscle</tissue>
    </source>
</reference>
<protein>
    <submittedName>
        <fullName evidence="1">Uncharacterized protein</fullName>
    </submittedName>
</protein>
<sequence length="116" mass="13365">MLPEKQKLKSLKATLKFHTIIHTSFNSYRLTPQGTIATQVESTPAESLLIIQKQLMHCLTETRTALCYEIWRNRNVSFKHRNRMQKHRIPTTPVFVPPATLMVNGLNLDSTQIALH</sequence>
<comment type="caution">
    <text evidence="1">The sequence shown here is derived from an EMBL/GenBank/DDBJ whole genome shotgun (WGS) entry which is preliminary data.</text>
</comment>
<dbReference type="Proteomes" id="UP001469553">
    <property type="component" value="Unassembled WGS sequence"/>
</dbReference>
<gene>
    <name evidence="1" type="ORF">AMECASPLE_007347</name>
</gene>
<keyword evidence="2" id="KW-1185">Reference proteome</keyword>
<name>A0ABV0YLS5_9TELE</name>